<dbReference type="EMBL" id="WEZQ01000026">
    <property type="protein sequence ID" value="MYV18249.1"/>
    <property type="molecule type" value="Genomic_DNA"/>
</dbReference>
<dbReference type="OrthoDB" id="2136316at2"/>
<dbReference type="PANTHER" id="PTHR37299:SF1">
    <property type="entry name" value="STAGE 0 SPORULATION PROTEIN A HOMOLOG"/>
    <property type="match status" value="1"/>
</dbReference>
<comment type="caution">
    <text evidence="2">The sequence shown here is derived from an EMBL/GenBank/DDBJ whole genome shotgun (WGS) entry which is preliminary data.</text>
</comment>
<evidence type="ECO:0000259" key="1">
    <source>
        <dbReference type="PROSITE" id="PS50930"/>
    </source>
</evidence>
<dbReference type="Proteomes" id="UP000449209">
    <property type="component" value="Unassembled WGS sequence"/>
</dbReference>
<dbReference type="GO" id="GO:0003677">
    <property type="term" value="F:DNA binding"/>
    <property type="evidence" value="ECO:0007669"/>
    <property type="project" value="InterPro"/>
</dbReference>
<protein>
    <submittedName>
        <fullName evidence="2">LytTR family transcriptional regulator</fullName>
    </submittedName>
</protein>
<dbReference type="PROSITE" id="PS50930">
    <property type="entry name" value="HTH_LYTTR"/>
    <property type="match status" value="1"/>
</dbReference>
<evidence type="ECO:0000313" key="3">
    <source>
        <dbReference type="Proteomes" id="UP000449209"/>
    </source>
</evidence>
<name>A0A6N9I5T2_9LACO</name>
<dbReference type="PANTHER" id="PTHR37299">
    <property type="entry name" value="TRANSCRIPTIONAL REGULATOR-RELATED"/>
    <property type="match status" value="1"/>
</dbReference>
<dbReference type="SMART" id="SM00850">
    <property type="entry name" value="LytTR"/>
    <property type="match status" value="1"/>
</dbReference>
<dbReference type="RefSeq" id="WP_161004497.1">
    <property type="nucleotide sequence ID" value="NZ_WEZQ01000026.1"/>
</dbReference>
<feature type="domain" description="HTH LytTR-type" evidence="1">
    <location>
        <begin position="50"/>
        <end position="154"/>
    </location>
</feature>
<dbReference type="Gene3D" id="2.40.50.1020">
    <property type="entry name" value="LytTr DNA-binding domain"/>
    <property type="match status" value="1"/>
</dbReference>
<accession>A0A6N9I5T2</accession>
<dbReference type="GO" id="GO:0000156">
    <property type="term" value="F:phosphorelay response regulator activity"/>
    <property type="evidence" value="ECO:0007669"/>
    <property type="project" value="InterPro"/>
</dbReference>
<dbReference type="InterPro" id="IPR007492">
    <property type="entry name" value="LytTR_DNA-bd_dom"/>
</dbReference>
<proteinExistence type="predicted"/>
<reference evidence="2 3" key="1">
    <citation type="journal article" date="2019" name="Appl. Environ. Microbiol.">
        <title>Genetic determinants of hydroxycinnamic acid metabolism in heterofermentative lactobacilli.</title>
        <authorList>
            <person name="Gaur G."/>
            <person name="Oh J.H."/>
            <person name="Filannino P."/>
            <person name="Gobbetti M."/>
            <person name="van Pijkeren J.P."/>
            <person name="Ganzle M.G."/>
        </authorList>
    </citation>
    <scope>NUCLEOTIDE SEQUENCE [LARGE SCALE GENOMIC DNA]</scope>
    <source>
        <strain evidence="2 3">C5</strain>
    </source>
</reference>
<organism evidence="2 3">
    <name type="scientific">Furfurilactobacillus milii</name>
    <dbReference type="NCBI Taxonomy" id="2888272"/>
    <lineage>
        <taxon>Bacteria</taxon>
        <taxon>Bacillati</taxon>
        <taxon>Bacillota</taxon>
        <taxon>Bacilli</taxon>
        <taxon>Lactobacillales</taxon>
        <taxon>Lactobacillaceae</taxon>
        <taxon>Furfurilactobacillus</taxon>
    </lineage>
</organism>
<dbReference type="InterPro" id="IPR046947">
    <property type="entry name" value="LytR-like"/>
</dbReference>
<dbReference type="Pfam" id="PF04397">
    <property type="entry name" value="LytTR"/>
    <property type="match status" value="1"/>
</dbReference>
<dbReference type="AlphaFoldDB" id="A0A6N9I5T2"/>
<evidence type="ECO:0000313" key="2">
    <source>
        <dbReference type="EMBL" id="MYV18249.1"/>
    </source>
</evidence>
<gene>
    <name evidence="2" type="ORF">GB993_12235</name>
</gene>
<sequence length="154" mass="17653">MKIRFESDDRLSPEALEVTVTAASYNQEAHRLMDYLGHFSEQREDFQTVLTANEDDRISIIQEQNVIALEVYGDTLSILTVNHTYKTHQRLYRVLDQLKSQDFVQISRGVAINLNYLKALEAGFSGNMTAIMTTGQKENVSRKYLVDVKRHLGL</sequence>